<gene>
    <name evidence="2" type="ORF">NBH00_12195</name>
</gene>
<name>A0ABY5E279_9ACTN</name>
<dbReference type="Proteomes" id="UP001056035">
    <property type="component" value="Chromosome"/>
</dbReference>
<protein>
    <submittedName>
        <fullName evidence="2">DipZ protein</fullName>
    </submittedName>
</protein>
<dbReference type="PANTHER" id="PTHR46388">
    <property type="entry name" value="NHL REPEAT-CONTAINING PROTEIN 2"/>
    <property type="match status" value="1"/>
</dbReference>
<dbReference type="Gene3D" id="3.40.30.10">
    <property type="entry name" value="Glutaredoxin"/>
    <property type="match status" value="1"/>
</dbReference>
<reference evidence="2 3" key="1">
    <citation type="submission" date="2022-06" db="EMBL/GenBank/DDBJ databases">
        <title>Paraconexibacter antarcticus.</title>
        <authorList>
            <person name="Kim C.S."/>
        </authorList>
    </citation>
    <scope>NUCLEOTIDE SEQUENCE [LARGE SCALE GENOMIC DNA]</scope>
    <source>
        <strain evidence="2 3">02-257</strain>
    </source>
</reference>
<feature type="domain" description="Thioredoxin" evidence="1">
    <location>
        <begin position="5"/>
        <end position="155"/>
    </location>
</feature>
<accession>A0ABY5E279</accession>
<organism evidence="2 3">
    <name type="scientific">Paraconexibacter antarcticus</name>
    <dbReference type="NCBI Taxonomy" id="2949664"/>
    <lineage>
        <taxon>Bacteria</taxon>
        <taxon>Bacillati</taxon>
        <taxon>Actinomycetota</taxon>
        <taxon>Thermoleophilia</taxon>
        <taxon>Solirubrobacterales</taxon>
        <taxon>Paraconexibacteraceae</taxon>
        <taxon>Paraconexibacter</taxon>
    </lineage>
</organism>
<dbReference type="RefSeq" id="WP_254573591.1">
    <property type="nucleotide sequence ID" value="NZ_CP098502.1"/>
</dbReference>
<dbReference type="InterPro" id="IPR013766">
    <property type="entry name" value="Thioredoxin_domain"/>
</dbReference>
<keyword evidence="3" id="KW-1185">Reference proteome</keyword>
<dbReference type="EMBL" id="CP098502">
    <property type="protein sequence ID" value="UTI66939.1"/>
    <property type="molecule type" value="Genomic_DNA"/>
</dbReference>
<dbReference type="PANTHER" id="PTHR46388:SF2">
    <property type="entry name" value="NHL REPEAT-CONTAINING PROTEIN 2"/>
    <property type="match status" value="1"/>
</dbReference>
<evidence type="ECO:0000313" key="3">
    <source>
        <dbReference type="Proteomes" id="UP001056035"/>
    </source>
</evidence>
<dbReference type="InterPro" id="IPR036249">
    <property type="entry name" value="Thioredoxin-like_sf"/>
</dbReference>
<evidence type="ECO:0000313" key="2">
    <source>
        <dbReference type="EMBL" id="UTI66939.1"/>
    </source>
</evidence>
<sequence>MRVPADVEIPAPMFPAKLPWVNVAPLRMDKQRGRPVLVEFWDFLRVPSLRTLPYLKAWHERYGAVPSPTTGLRVISVHCGGYPASQDEAAIREAVGRLGIEHPVLIDSEFELWRMYDNPGWPARYLFSGEGRLVDVHHGEGGYLETEAVIRELLEDDGDDVGLLRAEDDPEALVVVPTEDVEGPYSGPYEAGGVWGVFTGAGTVTTNGMAMELTTAGAFNLVWHEEHTAGVLELEVGEGVECLATCFTPGLAPADA</sequence>
<proteinExistence type="predicted"/>
<evidence type="ECO:0000259" key="1">
    <source>
        <dbReference type="PROSITE" id="PS51352"/>
    </source>
</evidence>
<dbReference type="PROSITE" id="PS51352">
    <property type="entry name" value="THIOREDOXIN_2"/>
    <property type="match status" value="1"/>
</dbReference>
<dbReference type="SUPFAM" id="SSF52833">
    <property type="entry name" value="Thioredoxin-like"/>
    <property type="match status" value="1"/>
</dbReference>